<comment type="caution">
    <text evidence="1">The sequence shown here is derived from an EMBL/GenBank/DDBJ whole genome shotgun (WGS) entry which is preliminary data.</text>
</comment>
<gene>
    <name evidence="1" type="ORF">HPB47_002653</name>
</gene>
<evidence type="ECO:0000313" key="1">
    <source>
        <dbReference type="EMBL" id="KAG0421452.1"/>
    </source>
</evidence>
<accession>A0AC60PLL4</accession>
<keyword evidence="2" id="KW-1185">Reference proteome</keyword>
<protein>
    <submittedName>
        <fullName evidence="1">Uncharacterized protein</fullName>
    </submittedName>
</protein>
<proteinExistence type="predicted"/>
<evidence type="ECO:0000313" key="2">
    <source>
        <dbReference type="Proteomes" id="UP000805193"/>
    </source>
</evidence>
<dbReference type="Proteomes" id="UP000805193">
    <property type="component" value="Unassembled WGS sequence"/>
</dbReference>
<sequence length="565" mass="63990">MAAQHPPVGATEEGGNLEFNRWVLATVIALVILVVFSTVVILIDRMLMRGYQTRSHHRSPFPSSDYCTSAVCRHYVKLLSECYISDHDPCQNFSQTVCHSGPCEKHELGDVHFHAMRSVSEERLHLLEASRDPVAATNKAASLYRECRNARNWRNSVHAEDFFSSEGLTLMADVERSALEMMFTFAARYQDGVLFWLEVSPSHLDPTKRLLQLRANPHFLRWIEASPSDRNELTRRKMALTLRRLGVRDWTQVERLVDAISLAEAAVHSLWNETVGERAPQHLLTTFKELETDGIPAAILRRELLSLGVFRSPLDWIEVMNRNVLTFLKKVLQVNSLQTYVVWELAMHFTSCGPNSRLRHRAYNLSREHDCFRCTEDVTGLAAHAASLYAALDQGAERQLTLLIHDIRNAIMRSINSASWLTADDRDRMIKTLIHVRISHGFPARFESLESLNSYYSYLPNSTGNLWRDYYNAASASWLKSLESAAAAFPLLSAGTNVLTGNGFIFIPAEVVWQQLLVNRVSFRFGSLGFARPAPAEVWVRAAFGIDKLQKNKASTFRDTVGEAL</sequence>
<name>A0AC60PLL4_IXOPE</name>
<dbReference type="EMBL" id="JABSTQ010010364">
    <property type="protein sequence ID" value="KAG0421452.1"/>
    <property type="molecule type" value="Genomic_DNA"/>
</dbReference>
<reference evidence="1 2" key="1">
    <citation type="journal article" date="2020" name="Cell">
        <title>Large-Scale Comparative Analyses of Tick Genomes Elucidate Their Genetic Diversity and Vector Capacities.</title>
        <authorList>
            <consortium name="Tick Genome and Microbiome Consortium (TIGMIC)"/>
            <person name="Jia N."/>
            <person name="Wang J."/>
            <person name="Shi W."/>
            <person name="Du L."/>
            <person name="Sun Y."/>
            <person name="Zhan W."/>
            <person name="Jiang J.F."/>
            <person name="Wang Q."/>
            <person name="Zhang B."/>
            <person name="Ji P."/>
            <person name="Bell-Sakyi L."/>
            <person name="Cui X.M."/>
            <person name="Yuan T.T."/>
            <person name="Jiang B.G."/>
            <person name="Yang W.F."/>
            <person name="Lam T.T."/>
            <person name="Chang Q.C."/>
            <person name="Ding S.J."/>
            <person name="Wang X.J."/>
            <person name="Zhu J.G."/>
            <person name="Ruan X.D."/>
            <person name="Zhao L."/>
            <person name="Wei J.T."/>
            <person name="Ye R.Z."/>
            <person name="Que T.C."/>
            <person name="Du C.H."/>
            <person name="Zhou Y.H."/>
            <person name="Cheng J.X."/>
            <person name="Dai P.F."/>
            <person name="Guo W.B."/>
            <person name="Han X.H."/>
            <person name="Huang E.J."/>
            <person name="Li L.F."/>
            <person name="Wei W."/>
            <person name="Gao Y.C."/>
            <person name="Liu J.Z."/>
            <person name="Shao H.Z."/>
            <person name="Wang X."/>
            <person name="Wang C.C."/>
            <person name="Yang T.C."/>
            <person name="Huo Q.B."/>
            <person name="Li W."/>
            <person name="Chen H.Y."/>
            <person name="Chen S.E."/>
            <person name="Zhou L.G."/>
            <person name="Ni X.B."/>
            <person name="Tian J.H."/>
            <person name="Sheng Y."/>
            <person name="Liu T."/>
            <person name="Pan Y.S."/>
            <person name="Xia L.Y."/>
            <person name="Li J."/>
            <person name="Zhao F."/>
            <person name="Cao W.C."/>
        </authorList>
    </citation>
    <scope>NUCLEOTIDE SEQUENCE [LARGE SCALE GENOMIC DNA]</scope>
    <source>
        <strain evidence="1">Iper-2018</strain>
    </source>
</reference>
<organism evidence="1 2">
    <name type="scientific">Ixodes persulcatus</name>
    <name type="common">Taiga tick</name>
    <dbReference type="NCBI Taxonomy" id="34615"/>
    <lineage>
        <taxon>Eukaryota</taxon>
        <taxon>Metazoa</taxon>
        <taxon>Ecdysozoa</taxon>
        <taxon>Arthropoda</taxon>
        <taxon>Chelicerata</taxon>
        <taxon>Arachnida</taxon>
        <taxon>Acari</taxon>
        <taxon>Parasitiformes</taxon>
        <taxon>Ixodida</taxon>
        <taxon>Ixodoidea</taxon>
        <taxon>Ixodidae</taxon>
        <taxon>Ixodinae</taxon>
        <taxon>Ixodes</taxon>
    </lineage>
</organism>